<organism evidence="1 2">
    <name type="scientific">Brevundimonas subvibrioides</name>
    <dbReference type="NCBI Taxonomy" id="74313"/>
    <lineage>
        <taxon>Bacteria</taxon>
        <taxon>Pseudomonadati</taxon>
        <taxon>Pseudomonadota</taxon>
        <taxon>Alphaproteobacteria</taxon>
        <taxon>Caulobacterales</taxon>
        <taxon>Caulobacteraceae</taxon>
        <taxon>Brevundimonas</taxon>
    </lineage>
</organism>
<dbReference type="Proteomes" id="UP000215595">
    <property type="component" value="Unassembled WGS sequence"/>
</dbReference>
<evidence type="ECO:0000313" key="2">
    <source>
        <dbReference type="Proteomes" id="UP000215595"/>
    </source>
</evidence>
<proteinExistence type="predicted"/>
<gene>
    <name evidence="1" type="ORF">B7Z01_13115</name>
</gene>
<dbReference type="InterPro" id="IPR029069">
    <property type="entry name" value="HotDog_dom_sf"/>
</dbReference>
<accession>A0A258FH17</accession>
<dbReference type="CDD" id="cd03441">
    <property type="entry name" value="R_hydratase_like"/>
    <property type="match status" value="1"/>
</dbReference>
<dbReference type="AlphaFoldDB" id="A0A258FH17"/>
<dbReference type="EMBL" id="NCEB01000035">
    <property type="protein sequence ID" value="OYX31113.1"/>
    <property type="molecule type" value="Genomic_DNA"/>
</dbReference>
<comment type="caution">
    <text evidence="1">The sequence shown here is derived from an EMBL/GenBank/DDBJ whole genome shotgun (WGS) entry which is preliminary data.</text>
</comment>
<reference evidence="1 2" key="1">
    <citation type="submission" date="2017-03" db="EMBL/GenBank/DDBJ databases">
        <title>Lifting the veil on microbial sulfur biogeochemistry in mining wastewaters.</title>
        <authorList>
            <person name="Kantor R.S."/>
            <person name="Colenbrander Nelson T."/>
            <person name="Marshall S."/>
            <person name="Bennett D."/>
            <person name="Apte S."/>
            <person name="Camacho D."/>
            <person name="Thomas B.C."/>
            <person name="Warren L.A."/>
            <person name="Banfield J.F."/>
        </authorList>
    </citation>
    <scope>NUCLEOTIDE SEQUENCE [LARGE SCALE GENOMIC DNA]</scope>
    <source>
        <strain evidence="1">32-69-9</strain>
    </source>
</reference>
<evidence type="ECO:0000313" key="1">
    <source>
        <dbReference type="EMBL" id="OYX31113.1"/>
    </source>
</evidence>
<dbReference type="Gene3D" id="3.10.129.10">
    <property type="entry name" value="Hotdog Thioesterase"/>
    <property type="match status" value="1"/>
</dbReference>
<sequence length="148" mass="16052">MDGSGASLPQDIAITIDTPVGYRLQSLRKKAAIQLMGSRLWGRFNPNHWDPVYAAATGLKAPIQTGEMSSAYIAEMCVNHFGAAFFKGARVVCKYVASTYADEIISTHGLVREKTPKGAGFRFIVDVWAENEAGEKKTAGWVEVDVGV</sequence>
<dbReference type="SUPFAM" id="SSF54637">
    <property type="entry name" value="Thioesterase/thiol ester dehydrase-isomerase"/>
    <property type="match status" value="1"/>
</dbReference>
<protein>
    <submittedName>
        <fullName evidence="1">Fatty acid synthase subunit beta</fullName>
    </submittedName>
</protein>
<name>A0A258FH17_9CAUL</name>